<evidence type="ECO:0008006" key="17">
    <source>
        <dbReference type="Google" id="ProtNLM"/>
    </source>
</evidence>
<dbReference type="InterPro" id="IPR002401">
    <property type="entry name" value="Cyt_P450_E_grp-I"/>
</dbReference>
<keyword evidence="11 14" id="KW-0472">Membrane</keyword>
<keyword evidence="6 12" id="KW-0479">Metal-binding</keyword>
<dbReference type="PROSITE" id="PS00086">
    <property type="entry name" value="CYTOCHROME_P450"/>
    <property type="match status" value="1"/>
</dbReference>
<dbReference type="GO" id="GO:0016020">
    <property type="term" value="C:membrane"/>
    <property type="evidence" value="ECO:0007669"/>
    <property type="project" value="UniProtKB-SubCell"/>
</dbReference>
<sequence length="525" mass="59300">MENFYLPSSIVPATATFLAVLLFLYHLLRKPRRAYNSQRNPPEAGGGWPILGHLPLLGGSQPPHITLGDMADKYGPIFTIRMGVHRSLIVSNWEMAKECFTTNDKVFANRPKGAASELMAYNCAMFGFSPDGPYWRQVRKIATLELLSNQRLQMLGHVRESEVKTAIKEIYELWNAKKNRLELEMKKWFGDISLNTMFRIVVGKRYVDAVARSSNSGANEDRYLRAIRDFFELTGTFVLSDAIPYLRWLDLGGYEKAMKKTAKELDQVLQEWLEEHKRKGSSGSGEGDEQDFMGVMLSVLDEEISGYGVDTINKATCLAFILAGTDTITVTMTWALALLLNNREALKKAQQEIDEHVGRDRQVNETDMKNLVYLQAILKETLRLYPGLPLLAPHQSSKNCTVGGYHVPRGTQLLVNVSKIQRDPNVWSEPSEFKPERFLTTHQNVDVRGQNFELIPFGSGRRMCPGIWFSLQVMMLTRAALLHGFDIETSSDEPVDMRGTTGLAYLKASPLDVLLTPRIPSEVYQ</sequence>
<dbReference type="Gene3D" id="1.10.630.10">
    <property type="entry name" value="Cytochrome P450"/>
    <property type="match status" value="1"/>
</dbReference>
<keyword evidence="4 12" id="KW-0349">Heme</keyword>
<dbReference type="InterPro" id="IPR036396">
    <property type="entry name" value="Cyt_P450_sf"/>
</dbReference>
<keyword evidence="10 13" id="KW-0503">Monooxygenase</keyword>
<dbReference type="Proteomes" id="UP001187192">
    <property type="component" value="Unassembled WGS sequence"/>
</dbReference>
<dbReference type="PRINTS" id="PR00463">
    <property type="entry name" value="EP450I"/>
</dbReference>
<evidence type="ECO:0000256" key="11">
    <source>
        <dbReference type="ARBA" id="ARBA00023136"/>
    </source>
</evidence>
<evidence type="ECO:0000256" key="2">
    <source>
        <dbReference type="ARBA" id="ARBA00004370"/>
    </source>
</evidence>
<dbReference type="GO" id="GO:0005506">
    <property type="term" value="F:iron ion binding"/>
    <property type="evidence" value="ECO:0007669"/>
    <property type="project" value="InterPro"/>
</dbReference>
<comment type="caution">
    <text evidence="15">The sequence shown here is derived from an EMBL/GenBank/DDBJ whole genome shotgun (WGS) entry which is preliminary data.</text>
</comment>
<reference evidence="15" key="1">
    <citation type="submission" date="2023-07" db="EMBL/GenBank/DDBJ databases">
        <title>draft genome sequence of fig (Ficus carica).</title>
        <authorList>
            <person name="Takahashi T."/>
            <person name="Nishimura K."/>
        </authorList>
    </citation>
    <scope>NUCLEOTIDE SEQUENCE</scope>
</reference>
<name>A0AA87ZJ55_FICCA</name>
<protein>
    <recommendedName>
        <fullName evidence="17">Cytochrome P450</fullName>
    </recommendedName>
</protein>
<feature type="transmembrane region" description="Helical" evidence="14">
    <location>
        <begin position="6"/>
        <end position="28"/>
    </location>
</feature>
<dbReference type="InterPro" id="IPR001128">
    <property type="entry name" value="Cyt_P450"/>
</dbReference>
<keyword evidence="8 13" id="KW-0560">Oxidoreductase</keyword>
<evidence type="ECO:0000256" key="13">
    <source>
        <dbReference type="RuleBase" id="RU000461"/>
    </source>
</evidence>
<dbReference type="PANTHER" id="PTHR47947:SF26">
    <property type="entry name" value="CYTOCHROME P450"/>
    <property type="match status" value="1"/>
</dbReference>
<evidence type="ECO:0000256" key="5">
    <source>
        <dbReference type="ARBA" id="ARBA00022692"/>
    </source>
</evidence>
<dbReference type="PANTHER" id="PTHR47947">
    <property type="entry name" value="CYTOCHROME P450 82C3-RELATED"/>
    <property type="match status" value="1"/>
</dbReference>
<evidence type="ECO:0000313" key="16">
    <source>
        <dbReference type="Proteomes" id="UP001187192"/>
    </source>
</evidence>
<evidence type="ECO:0000256" key="10">
    <source>
        <dbReference type="ARBA" id="ARBA00023033"/>
    </source>
</evidence>
<evidence type="ECO:0000256" key="6">
    <source>
        <dbReference type="ARBA" id="ARBA00022723"/>
    </source>
</evidence>
<dbReference type="InterPro" id="IPR017972">
    <property type="entry name" value="Cyt_P450_CS"/>
</dbReference>
<dbReference type="Pfam" id="PF00067">
    <property type="entry name" value="p450"/>
    <property type="match status" value="1"/>
</dbReference>
<gene>
    <name evidence="15" type="ORF">TIFTF001_005252</name>
</gene>
<dbReference type="PRINTS" id="PR00385">
    <property type="entry name" value="P450"/>
</dbReference>
<dbReference type="InterPro" id="IPR050651">
    <property type="entry name" value="Plant_Cytochrome_P450_Monoox"/>
</dbReference>
<evidence type="ECO:0000256" key="1">
    <source>
        <dbReference type="ARBA" id="ARBA00001971"/>
    </source>
</evidence>
<dbReference type="GO" id="GO:0004497">
    <property type="term" value="F:monooxygenase activity"/>
    <property type="evidence" value="ECO:0007669"/>
    <property type="project" value="UniProtKB-KW"/>
</dbReference>
<comment type="cofactor">
    <cofactor evidence="1 12">
        <name>heme</name>
        <dbReference type="ChEBI" id="CHEBI:30413"/>
    </cofactor>
</comment>
<organism evidence="15 16">
    <name type="scientific">Ficus carica</name>
    <name type="common">Common fig</name>
    <dbReference type="NCBI Taxonomy" id="3494"/>
    <lineage>
        <taxon>Eukaryota</taxon>
        <taxon>Viridiplantae</taxon>
        <taxon>Streptophyta</taxon>
        <taxon>Embryophyta</taxon>
        <taxon>Tracheophyta</taxon>
        <taxon>Spermatophyta</taxon>
        <taxon>Magnoliopsida</taxon>
        <taxon>eudicotyledons</taxon>
        <taxon>Gunneridae</taxon>
        <taxon>Pentapetalae</taxon>
        <taxon>rosids</taxon>
        <taxon>fabids</taxon>
        <taxon>Rosales</taxon>
        <taxon>Moraceae</taxon>
        <taxon>Ficeae</taxon>
        <taxon>Ficus</taxon>
    </lineage>
</organism>
<proteinExistence type="inferred from homology"/>
<evidence type="ECO:0000256" key="9">
    <source>
        <dbReference type="ARBA" id="ARBA00023004"/>
    </source>
</evidence>
<comment type="subcellular location">
    <subcellularLocation>
        <location evidence="2">Membrane</location>
    </subcellularLocation>
</comment>
<evidence type="ECO:0000256" key="8">
    <source>
        <dbReference type="ARBA" id="ARBA00023002"/>
    </source>
</evidence>
<feature type="binding site" description="axial binding residue" evidence="12">
    <location>
        <position position="464"/>
    </location>
    <ligand>
        <name>heme</name>
        <dbReference type="ChEBI" id="CHEBI:30413"/>
    </ligand>
    <ligandPart>
        <name>Fe</name>
        <dbReference type="ChEBI" id="CHEBI:18248"/>
    </ligandPart>
</feature>
<keyword evidence="16" id="KW-1185">Reference proteome</keyword>
<dbReference type="GO" id="GO:0016705">
    <property type="term" value="F:oxidoreductase activity, acting on paired donors, with incorporation or reduction of molecular oxygen"/>
    <property type="evidence" value="ECO:0007669"/>
    <property type="project" value="InterPro"/>
</dbReference>
<evidence type="ECO:0000313" key="15">
    <source>
        <dbReference type="EMBL" id="GMN35377.1"/>
    </source>
</evidence>
<dbReference type="GO" id="GO:0020037">
    <property type="term" value="F:heme binding"/>
    <property type="evidence" value="ECO:0007669"/>
    <property type="project" value="InterPro"/>
</dbReference>
<evidence type="ECO:0000256" key="12">
    <source>
        <dbReference type="PIRSR" id="PIRSR602401-1"/>
    </source>
</evidence>
<keyword evidence="5 14" id="KW-0812">Transmembrane</keyword>
<accession>A0AA87ZJ55</accession>
<dbReference type="FunFam" id="1.10.630.10:FF:000026">
    <property type="entry name" value="Cytochrome P450 82C4"/>
    <property type="match status" value="1"/>
</dbReference>
<keyword evidence="7 14" id="KW-1133">Transmembrane helix</keyword>
<evidence type="ECO:0000256" key="7">
    <source>
        <dbReference type="ARBA" id="ARBA00022989"/>
    </source>
</evidence>
<keyword evidence="9 12" id="KW-0408">Iron</keyword>
<evidence type="ECO:0000256" key="14">
    <source>
        <dbReference type="SAM" id="Phobius"/>
    </source>
</evidence>
<dbReference type="CDD" id="cd20654">
    <property type="entry name" value="CYP82"/>
    <property type="match status" value="1"/>
</dbReference>
<dbReference type="SUPFAM" id="SSF48264">
    <property type="entry name" value="Cytochrome P450"/>
    <property type="match status" value="1"/>
</dbReference>
<dbReference type="AlphaFoldDB" id="A0AA87ZJ55"/>
<evidence type="ECO:0000256" key="4">
    <source>
        <dbReference type="ARBA" id="ARBA00022617"/>
    </source>
</evidence>
<dbReference type="EMBL" id="BTGU01000005">
    <property type="protein sequence ID" value="GMN35377.1"/>
    <property type="molecule type" value="Genomic_DNA"/>
</dbReference>
<evidence type="ECO:0000256" key="3">
    <source>
        <dbReference type="ARBA" id="ARBA00010617"/>
    </source>
</evidence>
<comment type="similarity">
    <text evidence="3 13">Belongs to the cytochrome P450 family.</text>
</comment>